<sequence length="95" mass="11109">MDLWDRLCTTLRTRKITVEDSSVKRSMDLRLLYGVAYGHSWFGRWGYKFYYGSFGVIEPNYEAAIRVLSSLNINNVLQDLGRESRDKLVKEIVQV</sequence>
<protein>
    <submittedName>
        <fullName evidence="1">Uncharacterized protein</fullName>
    </submittedName>
</protein>
<comment type="caution">
    <text evidence="1">The sequence shown here is derived from an EMBL/GenBank/DDBJ whole genome shotgun (WGS) entry which is preliminary data.</text>
</comment>
<dbReference type="Proteomes" id="UP000541444">
    <property type="component" value="Unassembled WGS sequence"/>
</dbReference>
<evidence type="ECO:0000313" key="1">
    <source>
        <dbReference type="EMBL" id="KAF6171437.1"/>
    </source>
</evidence>
<reference evidence="1 2" key="1">
    <citation type="journal article" date="2020" name="IScience">
        <title>Genome Sequencing of the Endangered Kingdonia uniflora (Circaeasteraceae, Ranunculales) Reveals Potential Mechanisms of Evolutionary Specialization.</title>
        <authorList>
            <person name="Sun Y."/>
            <person name="Deng T."/>
            <person name="Zhang A."/>
            <person name="Moore M.J."/>
            <person name="Landis J.B."/>
            <person name="Lin N."/>
            <person name="Zhang H."/>
            <person name="Zhang X."/>
            <person name="Huang J."/>
            <person name="Zhang X."/>
            <person name="Sun H."/>
            <person name="Wang H."/>
        </authorList>
    </citation>
    <scope>NUCLEOTIDE SEQUENCE [LARGE SCALE GENOMIC DNA]</scope>
    <source>
        <strain evidence="1">TB1705</strain>
        <tissue evidence="1">Leaf</tissue>
    </source>
</reference>
<dbReference type="PANTHER" id="PTHR46201">
    <property type="entry name" value="PHD FINGER PROTEIN MALE MEIOCYTE DEATH 1-RELATED"/>
    <property type="match status" value="1"/>
</dbReference>
<name>A0A7J7NW62_9MAGN</name>
<accession>A0A7J7NW62</accession>
<dbReference type="PANTHER" id="PTHR46201:SF9">
    <property type="entry name" value="PHD FINGER PROTEIN MALE MEIOCYTE DEATH 1"/>
    <property type="match status" value="1"/>
</dbReference>
<proteinExistence type="predicted"/>
<gene>
    <name evidence="1" type="ORF">GIB67_028088</name>
</gene>
<dbReference type="EMBL" id="JACGCM010000492">
    <property type="protein sequence ID" value="KAF6171437.1"/>
    <property type="molecule type" value="Genomic_DNA"/>
</dbReference>
<organism evidence="1 2">
    <name type="scientific">Kingdonia uniflora</name>
    <dbReference type="NCBI Taxonomy" id="39325"/>
    <lineage>
        <taxon>Eukaryota</taxon>
        <taxon>Viridiplantae</taxon>
        <taxon>Streptophyta</taxon>
        <taxon>Embryophyta</taxon>
        <taxon>Tracheophyta</taxon>
        <taxon>Spermatophyta</taxon>
        <taxon>Magnoliopsida</taxon>
        <taxon>Ranunculales</taxon>
        <taxon>Circaeasteraceae</taxon>
        <taxon>Kingdonia</taxon>
    </lineage>
</organism>
<dbReference type="AlphaFoldDB" id="A0A7J7NW62"/>
<keyword evidence="2" id="KW-1185">Reference proteome</keyword>
<dbReference type="OrthoDB" id="1739532at2759"/>
<evidence type="ECO:0000313" key="2">
    <source>
        <dbReference type="Proteomes" id="UP000541444"/>
    </source>
</evidence>